<dbReference type="InterPro" id="IPR039420">
    <property type="entry name" value="WalR-like"/>
</dbReference>
<feature type="modified residue" description="4-aspartylphosphate" evidence="2">
    <location>
        <position position="51"/>
    </location>
</feature>
<dbReference type="InterPro" id="IPR036388">
    <property type="entry name" value="WH-like_DNA-bd_sf"/>
</dbReference>
<keyword evidence="1 3" id="KW-0238">DNA-binding</keyword>
<dbReference type="InterPro" id="IPR001867">
    <property type="entry name" value="OmpR/PhoB-type_DNA-bd"/>
</dbReference>
<protein>
    <submittedName>
        <fullName evidence="6">Virulence transcriptional regulatory protein PhoP</fullName>
    </submittedName>
</protein>
<dbReference type="GO" id="GO:0000156">
    <property type="term" value="F:phosphorelay response regulator activity"/>
    <property type="evidence" value="ECO:0007669"/>
    <property type="project" value="TreeGrafter"/>
</dbReference>
<dbReference type="GO" id="GO:0000976">
    <property type="term" value="F:transcription cis-regulatory region binding"/>
    <property type="evidence" value="ECO:0007669"/>
    <property type="project" value="TreeGrafter"/>
</dbReference>
<organism evidence="6 7">
    <name type="scientific">Candidatus Phycosocius bacilliformis</name>
    <dbReference type="NCBI Taxonomy" id="1445552"/>
    <lineage>
        <taxon>Bacteria</taxon>
        <taxon>Pseudomonadati</taxon>
        <taxon>Pseudomonadota</taxon>
        <taxon>Alphaproteobacteria</taxon>
        <taxon>Caulobacterales</taxon>
        <taxon>Caulobacterales incertae sedis</taxon>
        <taxon>Candidatus Phycosocius</taxon>
    </lineage>
</organism>
<evidence type="ECO:0000256" key="3">
    <source>
        <dbReference type="PROSITE-ProRule" id="PRU01091"/>
    </source>
</evidence>
<keyword evidence="2" id="KW-0597">Phosphoprotein</keyword>
<dbReference type="GO" id="GO:0005829">
    <property type="term" value="C:cytosol"/>
    <property type="evidence" value="ECO:0007669"/>
    <property type="project" value="TreeGrafter"/>
</dbReference>
<dbReference type="GO" id="GO:0032993">
    <property type="term" value="C:protein-DNA complex"/>
    <property type="evidence" value="ECO:0007669"/>
    <property type="project" value="TreeGrafter"/>
</dbReference>
<dbReference type="OrthoDB" id="9802426at2"/>
<gene>
    <name evidence="6" type="primary">phoP_3</name>
    <name evidence="6" type="ORF">PbB2_02646</name>
</gene>
<dbReference type="Gene3D" id="6.10.250.690">
    <property type="match status" value="1"/>
</dbReference>
<evidence type="ECO:0000313" key="7">
    <source>
        <dbReference type="Proteomes" id="UP000245086"/>
    </source>
</evidence>
<name>A0A2P2ED19_9PROT</name>
<dbReference type="SUPFAM" id="SSF52172">
    <property type="entry name" value="CheY-like"/>
    <property type="match status" value="1"/>
</dbReference>
<evidence type="ECO:0000313" key="6">
    <source>
        <dbReference type="EMBL" id="GBF58955.1"/>
    </source>
</evidence>
<dbReference type="RefSeq" id="WP_108985818.1">
    <property type="nucleotide sequence ID" value="NZ_BFBR01000009.1"/>
</dbReference>
<evidence type="ECO:0000256" key="1">
    <source>
        <dbReference type="ARBA" id="ARBA00023125"/>
    </source>
</evidence>
<feature type="domain" description="Response regulatory" evidence="4">
    <location>
        <begin position="2"/>
        <end position="116"/>
    </location>
</feature>
<evidence type="ECO:0000259" key="4">
    <source>
        <dbReference type="PROSITE" id="PS50110"/>
    </source>
</evidence>
<dbReference type="PANTHER" id="PTHR48111:SF37">
    <property type="entry name" value="RESPONSE REGULATOR PROTEIN CARR"/>
    <property type="match status" value="1"/>
</dbReference>
<keyword evidence="7" id="KW-1185">Reference proteome</keyword>
<dbReference type="Proteomes" id="UP000245086">
    <property type="component" value="Unassembled WGS sequence"/>
</dbReference>
<feature type="domain" description="OmpR/PhoB-type" evidence="5">
    <location>
        <begin position="124"/>
        <end position="218"/>
    </location>
</feature>
<dbReference type="GO" id="GO:0006355">
    <property type="term" value="P:regulation of DNA-templated transcription"/>
    <property type="evidence" value="ECO:0007669"/>
    <property type="project" value="InterPro"/>
</dbReference>
<dbReference type="Pfam" id="PF00072">
    <property type="entry name" value="Response_reg"/>
    <property type="match status" value="1"/>
</dbReference>
<dbReference type="InterPro" id="IPR001789">
    <property type="entry name" value="Sig_transdc_resp-reg_receiver"/>
</dbReference>
<dbReference type="AlphaFoldDB" id="A0A2P2ED19"/>
<dbReference type="Gene3D" id="1.10.10.10">
    <property type="entry name" value="Winged helix-like DNA-binding domain superfamily/Winged helix DNA-binding domain"/>
    <property type="match status" value="1"/>
</dbReference>
<dbReference type="PROSITE" id="PS50110">
    <property type="entry name" value="RESPONSE_REGULATORY"/>
    <property type="match status" value="1"/>
</dbReference>
<dbReference type="PANTHER" id="PTHR48111">
    <property type="entry name" value="REGULATOR OF RPOS"/>
    <property type="match status" value="1"/>
</dbReference>
<comment type="caution">
    <text evidence="6">The sequence shown here is derived from an EMBL/GenBank/DDBJ whole genome shotgun (WGS) entry which is preliminary data.</text>
</comment>
<accession>A0A2P2ED19</accession>
<evidence type="ECO:0000259" key="5">
    <source>
        <dbReference type="PROSITE" id="PS51755"/>
    </source>
</evidence>
<dbReference type="SMART" id="SM00448">
    <property type="entry name" value="REC"/>
    <property type="match status" value="1"/>
</dbReference>
<feature type="DNA-binding region" description="OmpR/PhoB-type" evidence="3">
    <location>
        <begin position="124"/>
        <end position="218"/>
    </location>
</feature>
<evidence type="ECO:0000256" key="2">
    <source>
        <dbReference type="PROSITE-ProRule" id="PRU00169"/>
    </source>
</evidence>
<proteinExistence type="predicted"/>
<dbReference type="SMART" id="SM00862">
    <property type="entry name" value="Trans_reg_C"/>
    <property type="match status" value="1"/>
</dbReference>
<dbReference type="Gene3D" id="3.40.50.2300">
    <property type="match status" value="1"/>
</dbReference>
<dbReference type="Pfam" id="PF00486">
    <property type="entry name" value="Trans_reg_C"/>
    <property type="match status" value="1"/>
</dbReference>
<dbReference type="EMBL" id="BFBR01000009">
    <property type="protein sequence ID" value="GBF58955.1"/>
    <property type="molecule type" value="Genomic_DNA"/>
</dbReference>
<dbReference type="CDD" id="cd00383">
    <property type="entry name" value="trans_reg_C"/>
    <property type="match status" value="1"/>
</dbReference>
<dbReference type="InterPro" id="IPR011006">
    <property type="entry name" value="CheY-like_superfamily"/>
</dbReference>
<reference evidence="6" key="1">
    <citation type="journal article" date="2018" name="Genome Announc.">
        <title>Draft Genome Sequence of "Candidatus Phycosocius bacilliformis," an Alphaproteobacterial Ectosymbiont of the Hydrocarbon-Producing Green Alga Botryococcus braunii.</title>
        <authorList>
            <person name="Tanabe Y."/>
            <person name="Yamaguchi H."/>
            <person name="Watanabe M.M."/>
        </authorList>
    </citation>
    <scope>NUCLEOTIDE SEQUENCE [LARGE SCALE GENOMIC DNA]</scope>
    <source>
        <strain evidence="6">BOTRYCO-2</strain>
    </source>
</reference>
<sequence>MRVLIIEDEPEIGSMLARALERAGFLPTLVTDGEEGWERGDTELFLVAILDMNLPKLDGLSVLKRWRAEGVKLPVLVVSARGNWSERVDALNAGADDYIVKPFVLDEVLARIHAVVRRGAGQADNIIRDGDLTIDLRFRAVSDSSGPIDLTPLEFRILSALVRAPGKNLSQASLCEEVYGDHELRRENAIEAAMMRLRKKIGSDRIMTRRGYGYQWKQRHGSGLD</sequence>
<dbReference type="PROSITE" id="PS51755">
    <property type="entry name" value="OMPR_PHOB"/>
    <property type="match status" value="1"/>
</dbReference>